<evidence type="ECO:0008006" key="4">
    <source>
        <dbReference type="Google" id="ProtNLM"/>
    </source>
</evidence>
<dbReference type="Proteomes" id="UP000179157">
    <property type="component" value="Unassembled WGS sequence"/>
</dbReference>
<reference evidence="2 3" key="1">
    <citation type="journal article" date="2016" name="Nat. Commun.">
        <title>Thousands of microbial genomes shed light on interconnected biogeochemical processes in an aquifer system.</title>
        <authorList>
            <person name="Anantharaman K."/>
            <person name="Brown C.T."/>
            <person name="Hug L.A."/>
            <person name="Sharon I."/>
            <person name="Castelle C.J."/>
            <person name="Probst A.J."/>
            <person name="Thomas B.C."/>
            <person name="Singh A."/>
            <person name="Wilkins M.J."/>
            <person name="Karaoz U."/>
            <person name="Brodie E.L."/>
            <person name="Williams K.H."/>
            <person name="Hubbard S.S."/>
            <person name="Banfield J.F."/>
        </authorList>
    </citation>
    <scope>NUCLEOTIDE SEQUENCE [LARGE SCALE GENOMIC DNA]</scope>
    <source>
        <strain evidence="3">RBG_16_55_9</strain>
    </source>
</reference>
<dbReference type="AlphaFoldDB" id="A0A1F5URR9"/>
<proteinExistence type="predicted"/>
<feature type="transmembrane region" description="Helical" evidence="1">
    <location>
        <begin position="45"/>
        <end position="66"/>
    </location>
</feature>
<gene>
    <name evidence="2" type="ORF">A2Z21_10425</name>
</gene>
<name>A0A1F5URR9_FRAXR</name>
<accession>A0A1F5URR9</accession>
<keyword evidence="1" id="KW-0472">Membrane</keyword>
<organism evidence="2 3">
    <name type="scientific">Fraserbacteria sp. (strain RBG_16_55_9)</name>
    <dbReference type="NCBI Taxonomy" id="1817864"/>
    <lineage>
        <taxon>Bacteria</taxon>
        <taxon>Candidatus Fraseribacteriota</taxon>
    </lineage>
</organism>
<dbReference type="EMBL" id="MFGX01000094">
    <property type="protein sequence ID" value="OGF53853.1"/>
    <property type="molecule type" value="Genomic_DNA"/>
</dbReference>
<evidence type="ECO:0000256" key="1">
    <source>
        <dbReference type="SAM" id="Phobius"/>
    </source>
</evidence>
<sequence>MKRWASYLFEFCSWVAMLLLLGVAGVLFALLQGQIQSSVIQERPVPGYIVGVLFVFMAIYFAVLIVRAHRQRRLITHVGVRGAIRISPQAVRDFIVRVLEEELGLPDCRVRLKPTSGKEGALAVLVRAPLPLGQNILEVGQHVQETLKARVEERIGIPVEYVEVFTSSISAPGASAVRGAPTKRGSYITHFSEGDFEGDLRD</sequence>
<keyword evidence="1" id="KW-0812">Transmembrane</keyword>
<protein>
    <recommendedName>
        <fullName evidence="4">Alkaline shock response membrane anchor protein AmaP</fullName>
    </recommendedName>
</protein>
<evidence type="ECO:0000313" key="3">
    <source>
        <dbReference type="Proteomes" id="UP000179157"/>
    </source>
</evidence>
<evidence type="ECO:0000313" key="2">
    <source>
        <dbReference type="EMBL" id="OGF53853.1"/>
    </source>
</evidence>
<feature type="transmembrane region" description="Helical" evidence="1">
    <location>
        <begin position="7"/>
        <end position="33"/>
    </location>
</feature>
<keyword evidence="1" id="KW-1133">Transmembrane helix</keyword>
<comment type="caution">
    <text evidence="2">The sequence shown here is derived from an EMBL/GenBank/DDBJ whole genome shotgun (WGS) entry which is preliminary data.</text>
</comment>
<dbReference type="STRING" id="1817864.A2Z21_10425"/>